<dbReference type="EMBL" id="CP054719">
    <property type="protein sequence ID" value="QOL20462.1"/>
    <property type="molecule type" value="Genomic_DNA"/>
</dbReference>
<dbReference type="InterPro" id="IPR012292">
    <property type="entry name" value="Globin/Proto"/>
</dbReference>
<gene>
    <name evidence="1" type="ORF">CPBP_01256</name>
</gene>
<keyword evidence="2" id="KW-1185">Reference proteome</keyword>
<dbReference type="AlphaFoldDB" id="A0A7L9RV55"/>
<dbReference type="KEGG" id="pbal:CPBP_01256"/>
<name>A0A7L9RV55_9PROT</name>
<reference evidence="1 2" key="1">
    <citation type="submission" date="2020-06" db="EMBL/GenBank/DDBJ databases">
        <title>The endosymbiont of the kinetoplastid Bodo saltans is a Paracaedibacter-like alpha-proteobacterium possessing a putative toxin-antitoxin system.</title>
        <authorList>
            <person name="Midha S."/>
            <person name="Rigden D.J."/>
            <person name="Siozios S."/>
            <person name="Hurst G.D.D."/>
            <person name="Jackson A.P."/>
        </authorList>
    </citation>
    <scope>NUCLEOTIDE SEQUENCE [LARGE SCALE GENOMIC DNA]</scope>
    <source>
        <strain evidence="1">Lake Konstanz</strain>
    </source>
</reference>
<protein>
    <submittedName>
        <fullName evidence="1">Uncharacterized protein</fullName>
    </submittedName>
</protein>
<accession>A0A7L9RV55</accession>
<proteinExistence type="predicted"/>
<sequence>MLHKHPSAEKAQNYFGITEKLKHDAANFFIYIQPKMGPIYDSSIYRALGEHHTLHDIRDKHLTHIATLLTGGIDHRFIDESHHIRKKYADQGVTTGEYIKLYQLIISYLSGEAHKKHWWRYKKYRDLNRAIRNLLLFDLAIGTSQKELESSVDTFSKAPAESSQTPLLIEDSFETTLKELSELLENSHAIINECYQALQSVLELINQSTVVAEKDEAMAASVIQASLFANDPEYHLDLLKSPSNQNTPAIGEILSIARKKIHKISTLISTEKDGASGHSIHTLETMLHEVQKDIEKISTLDVMQIPQNTARFDSVSDTLHGLLQKSSTRIESHLNNLEELKTRRLYLK</sequence>
<evidence type="ECO:0000313" key="2">
    <source>
        <dbReference type="Proteomes" id="UP000594001"/>
    </source>
</evidence>
<dbReference type="Proteomes" id="UP000594001">
    <property type="component" value="Chromosome"/>
</dbReference>
<dbReference type="RefSeq" id="WP_350332006.1">
    <property type="nucleotide sequence ID" value="NZ_CP054719.1"/>
</dbReference>
<evidence type="ECO:0000313" key="1">
    <source>
        <dbReference type="EMBL" id="QOL20462.1"/>
    </source>
</evidence>
<dbReference type="GO" id="GO:0019825">
    <property type="term" value="F:oxygen binding"/>
    <property type="evidence" value="ECO:0007669"/>
    <property type="project" value="InterPro"/>
</dbReference>
<dbReference type="GO" id="GO:0020037">
    <property type="term" value="F:heme binding"/>
    <property type="evidence" value="ECO:0007669"/>
    <property type="project" value="InterPro"/>
</dbReference>
<organism evidence="1 2">
    <name type="scientific">Candidatus Bodocaedibacter vickermanii</name>
    <dbReference type="NCBI Taxonomy" id="2741701"/>
    <lineage>
        <taxon>Bacteria</taxon>
        <taxon>Pseudomonadati</taxon>
        <taxon>Pseudomonadota</taxon>
        <taxon>Alphaproteobacteria</taxon>
        <taxon>Holosporales</taxon>
        <taxon>Candidatus Paracaedibacteraceae</taxon>
        <taxon>Candidatus Bodocaedibacter</taxon>
    </lineage>
</organism>
<dbReference type="Gene3D" id="1.10.490.10">
    <property type="entry name" value="Globins"/>
    <property type="match status" value="1"/>
</dbReference>